<dbReference type="Gene3D" id="3.40.50.10470">
    <property type="entry name" value="Translation initiation factor eif-2b, domain 2"/>
    <property type="match status" value="1"/>
</dbReference>
<dbReference type="InterPro" id="IPR000649">
    <property type="entry name" value="IF-2B-related"/>
</dbReference>
<dbReference type="Gene3D" id="3.40.50.2020">
    <property type="match status" value="1"/>
</dbReference>
<evidence type="ECO:0000256" key="1">
    <source>
        <dbReference type="ARBA" id="ARBA00023235"/>
    </source>
</evidence>
<dbReference type="NCBIfam" id="NF004326">
    <property type="entry name" value="PRK05720.1"/>
    <property type="match status" value="1"/>
</dbReference>
<dbReference type="PANTHER" id="PTHR43475">
    <property type="entry name" value="METHYLTHIORIBOSE-1-PHOSPHATE ISOMERASE"/>
    <property type="match status" value="1"/>
</dbReference>
<dbReference type="EMBL" id="JACHMH010000001">
    <property type="protein sequence ID" value="MBB4676418.1"/>
    <property type="molecule type" value="Genomic_DNA"/>
</dbReference>
<evidence type="ECO:0000256" key="2">
    <source>
        <dbReference type="ARBA" id="ARBA00052401"/>
    </source>
</evidence>
<comment type="catalytic activity">
    <reaction evidence="2 3">
        <text>5-(methylsulfanyl)-alpha-D-ribose 1-phosphate = 5-(methylsulfanyl)-D-ribulose 1-phosphate</text>
        <dbReference type="Rhea" id="RHEA:19989"/>
        <dbReference type="ChEBI" id="CHEBI:58533"/>
        <dbReference type="ChEBI" id="CHEBI:58548"/>
        <dbReference type="EC" id="5.3.1.23"/>
    </reaction>
</comment>
<dbReference type="Pfam" id="PF01008">
    <property type="entry name" value="IF-2B"/>
    <property type="match status" value="1"/>
</dbReference>
<keyword evidence="3" id="KW-0486">Methionine biosynthesis</keyword>
<dbReference type="NCBIfam" id="TIGR00524">
    <property type="entry name" value="eIF-2B_rel"/>
    <property type="match status" value="1"/>
</dbReference>
<dbReference type="AlphaFoldDB" id="A0A7W7FTG7"/>
<dbReference type="InterPro" id="IPR029057">
    <property type="entry name" value="PRTase-like"/>
</dbReference>
<organism evidence="4 5">
    <name type="scientific">Crossiella cryophila</name>
    <dbReference type="NCBI Taxonomy" id="43355"/>
    <lineage>
        <taxon>Bacteria</taxon>
        <taxon>Bacillati</taxon>
        <taxon>Actinomycetota</taxon>
        <taxon>Actinomycetes</taxon>
        <taxon>Pseudonocardiales</taxon>
        <taxon>Pseudonocardiaceae</taxon>
        <taxon>Crossiella</taxon>
    </lineage>
</organism>
<dbReference type="InterPro" id="IPR011559">
    <property type="entry name" value="Initiation_fac_2B_a/b/d"/>
</dbReference>
<dbReference type="InterPro" id="IPR027363">
    <property type="entry name" value="M1Pi_N"/>
</dbReference>
<feature type="binding site" evidence="3">
    <location>
        <begin position="237"/>
        <end position="238"/>
    </location>
    <ligand>
        <name>substrate</name>
    </ligand>
</feature>
<gene>
    <name evidence="3" type="primary">mtnA</name>
    <name evidence="4" type="ORF">HNR67_002536</name>
</gene>
<feature type="active site" description="Proton donor" evidence="3">
    <location>
        <position position="227"/>
    </location>
</feature>
<protein>
    <recommendedName>
        <fullName evidence="3">Methylthioribose-1-phosphate isomerase</fullName>
        <shortName evidence="3">M1Pi</shortName>
        <shortName evidence="3">MTR-1-P isomerase</shortName>
        <ecNumber evidence="3">5.3.1.23</ecNumber>
    </recommendedName>
    <alternativeName>
        <fullName evidence="3">S-methyl-5-thioribose-1-phosphate isomerase</fullName>
    </alternativeName>
</protein>
<dbReference type="HAMAP" id="MF_01678">
    <property type="entry name" value="Salvage_MtnA"/>
    <property type="match status" value="1"/>
</dbReference>
<dbReference type="UniPathway" id="UPA00904">
    <property type="reaction ID" value="UER00874"/>
</dbReference>
<dbReference type="PANTHER" id="PTHR43475:SF1">
    <property type="entry name" value="METHYLTHIORIBOSE-1-PHOSPHATE ISOMERASE"/>
    <property type="match status" value="1"/>
</dbReference>
<dbReference type="SUPFAM" id="SSF100950">
    <property type="entry name" value="NagB/RpiA/CoA transferase-like"/>
    <property type="match status" value="1"/>
</dbReference>
<comment type="pathway">
    <text evidence="3">Amino-acid biosynthesis; L-methionine biosynthesis via salvage pathway; L-methionine from S-methyl-5-thio-alpha-D-ribose 1-phosphate: step 1/6.</text>
</comment>
<dbReference type="InterPro" id="IPR037171">
    <property type="entry name" value="NagB/RpiA_transferase-like"/>
</dbReference>
<dbReference type="EC" id="5.3.1.23" evidence="3"/>
<dbReference type="InterPro" id="IPR042529">
    <property type="entry name" value="IF_2B-like_C"/>
</dbReference>
<sequence length="463" mass="47695">MTYTLGWDDGVVVAIDQRVLPHELRWLRLATVEEVIEAITTLAVRGAPAIGLAGAFGVALSAHLHADPAVVRADAERLAKARPTAVNLAWGVRRALGRLDQGAPAVLAEASMMLAEDEATNRTAARLAAGLVLSLTPDRPLRVLTHCNTGRLATAAWGTALGTISDLAGRGLIEEVLVDETRPLLQGARLTAWELAEQGIPHRLLVDSAAAAAMSLGQVDVVLVGADRITARGDVANKIGTYGLAVSAARHRIPFIVVAPESTVDNTLAHGSEIVVEERAAAEVTSFGGTPVAPAGVAVFNPAFDVTPAELVSAVVTERRVWRPNHGAELARRITEALGEGLDLSGVYTDPALFGATAGALAEEFRGSFDAVLGLASGGLLLGAALARHAEVPLVLPGNPVAPGTRVLVVDEVLGDRLGDAAELVWGSGGTVAGFGVLLVESGSGDAEKLAPHKVVALAEVSG</sequence>
<dbReference type="NCBIfam" id="TIGR00512">
    <property type="entry name" value="salvage_mtnA"/>
    <property type="match status" value="1"/>
</dbReference>
<evidence type="ECO:0000256" key="3">
    <source>
        <dbReference type="HAMAP-Rule" id="MF_01678"/>
    </source>
</evidence>
<comment type="caution">
    <text evidence="4">The sequence shown here is derived from an EMBL/GenBank/DDBJ whole genome shotgun (WGS) entry which is preliminary data.</text>
</comment>
<feature type="binding site" evidence="3">
    <location>
        <begin position="45"/>
        <end position="47"/>
    </location>
    <ligand>
        <name>substrate</name>
    </ligand>
</feature>
<dbReference type="SUPFAM" id="SSF53271">
    <property type="entry name" value="PRTase-like"/>
    <property type="match status" value="1"/>
</dbReference>
<keyword evidence="3" id="KW-0028">Amino-acid biosynthesis</keyword>
<comment type="similarity">
    <text evidence="3">Belongs to the EIF-2B alpha/beta/delta subunits family. MtnA subfamily.</text>
</comment>
<dbReference type="Proteomes" id="UP000533598">
    <property type="component" value="Unassembled WGS sequence"/>
</dbReference>
<proteinExistence type="inferred from homology"/>
<evidence type="ECO:0000313" key="4">
    <source>
        <dbReference type="EMBL" id="MBB4676418.1"/>
    </source>
</evidence>
<keyword evidence="1 3" id="KW-0413">Isomerase</keyword>
<name>A0A7W7FTG7_9PSEU</name>
<dbReference type="FunFam" id="3.40.50.10470:FF:000006">
    <property type="entry name" value="Methylthioribose-1-phosphate isomerase"/>
    <property type="match status" value="1"/>
</dbReference>
<dbReference type="InterPro" id="IPR005251">
    <property type="entry name" value="IF-M1Pi"/>
</dbReference>
<feature type="binding site" evidence="3">
    <location>
        <position position="186"/>
    </location>
    <ligand>
        <name>substrate</name>
    </ligand>
</feature>
<comment type="function">
    <text evidence="3">Catalyzes the interconversion of methylthioribose-1-phosphate (MTR-1-P) into methylthioribulose-1-phosphate (MTRu-1-P).</text>
</comment>
<feature type="binding site" evidence="3">
    <location>
        <position position="82"/>
    </location>
    <ligand>
        <name>substrate</name>
    </ligand>
</feature>
<accession>A0A7W7FTG7</accession>
<dbReference type="GO" id="GO:0019509">
    <property type="term" value="P:L-methionine salvage from methylthioadenosine"/>
    <property type="evidence" value="ECO:0007669"/>
    <property type="project" value="UniProtKB-UniRule"/>
</dbReference>
<feature type="site" description="Transition state stabilizer" evidence="3">
    <location>
        <position position="147"/>
    </location>
</feature>
<dbReference type="Gene3D" id="1.20.120.420">
    <property type="entry name" value="translation initiation factor eif-2b, domain 1"/>
    <property type="match status" value="1"/>
</dbReference>
<keyword evidence="5" id="KW-1185">Reference proteome</keyword>
<reference evidence="4 5" key="1">
    <citation type="submission" date="2020-08" db="EMBL/GenBank/DDBJ databases">
        <title>Sequencing the genomes of 1000 actinobacteria strains.</title>
        <authorList>
            <person name="Klenk H.-P."/>
        </authorList>
    </citation>
    <scope>NUCLEOTIDE SEQUENCE [LARGE SCALE GENOMIC DNA]</scope>
    <source>
        <strain evidence="4 5">DSM 44230</strain>
    </source>
</reference>
<evidence type="ECO:0000313" key="5">
    <source>
        <dbReference type="Proteomes" id="UP000533598"/>
    </source>
</evidence>
<dbReference type="GO" id="GO:0046523">
    <property type="term" value="F:S-methyl-5-thioribose-1-phosphate isomerase activity"/>
    <property type="evidence" value="ECO:0007669"/>
    <property type="project" value="UniProtKB-UniRule"/>
</dbReference>